<evidence type="ECO:0000256" key="1">
    <source>
        <dbReference type="SAM" id="Phobius"/>
    </source>
</evidence>
<accession>A0ABY2NSJ0</accession>
<feature type="transmembrane region" description="Helical" evidence="1">
    <location>
        <begin position="313"/>
        <end position="331"/>
    </location>
</feature>
<feature type="transmembrane region" description="Helical" evidence="1">
    <location>
        <begin position="132"/>
        <end position="151"/>
    </location>
</feature>
<feature type="transmembrane region" description="Helical" evidence="1">
    <location>
        <begin position="343"/>
        <end position="363"/>
    </location>
</feature>
<feature type="transmembrane region" description="Helical" evidence="1">
    <location>
        <begin position="285"/>
        <end position="307"/>
    </location>
</feature>
<feature type="transmembrane region" description="Helical" evidence="1">
    <location>
        <begin position="383"/>
        <end position="415"/>
    </location>
</feature>
<evidence type="ECO:0000313" key="3">
    <source>
        <dbReference type="Proteomes" id="UP000298112"/>
    </source>
</evidence>
<comment type="caution">
    <text evidence="2">The sequence shown here is derived from an EMBL/GenBank/DDBJ whole genome shotgun (WGS) entry which is preliminary data.</text>
</comment>
<proteinExistence type="predicted"/>
<dbReference type="EMBL" id="RQHF01000009">
    <property type="protein sequence ID" value="TGM60547.1"/>
    <property type="molecule type" value="Genomic_DNA"/>
</dbReference>
<sequence>MSTANKSIKIILGVLYPILLFVSTHFGDRNDLSIILVVATVLPLYFYFLADFGSLFGKHFYLFLLYSALLRITVVGSPAVWSDDIYRYLFDARIFLEGISPYRYTPQEFIGFIKGDHLGLEPLLSKMNSPNYYSVYPLLLQCFFSLGTLLGSILGSSFLGVQILLVAVDCLNLYLIRKLYPQTTMESSWLYFGNPIVIFEGISQMHPEILLVTGFLLLFGARSVGSRILFFFLLTQLKLNTFLFVLGFRWDRKLWVRLAAISGFSFIVWKVTVFSDLVSQGSAGIGLFFHSFRFAGILEPFFYLLLYPFQGEYLSGIFSFIILCCLYILCFKKDILFSFTLQSKFLFIYSLFLLFSPVIHPWYWIPWILFLVGKEKMGRLVAFVSFLAFLSYGLYVSIDFVYIHWVISILVLGYYGKKQINYFCKTTQNGEG</sequence>
<feature type="transmembrane region" description="Helical" evidence="1">
    <location>
        <begin position="32"/>
        <end position="48"/>
    </location>
</feature>
<gene>
    <name evidence="2" type="ORF">EHQ95_04125</name>
</gene>
<dbReference type="Proteomes" id="UP000298112">
    <property type="component" value="Unassembled WGS sequence"/>
</dbReference>
<keyword evidence="3" id="KW-1185">Reference proteome</keyword>
<feature type="transmembrane region" description="Helical" evidence="1">
    <location>
        <begin position="228"/>
        <end position="248"/>
    </location>
</feature>
<feature type="transmembrane region" description="Helical" evidence="1">
    <location>
        <begin position="254"/>
        <end position="273"/>
    </location>
</feature>
<evidence type="ECO:0000313" key="2">
    <source>
        <dbReference type="EMBL" id="TGM60547.1"/>
    </source>
</evidence>
<protein>
    <recommendedName>
        <fullName evidence="4">DUF2029 domain-containing protein</fullName>
    </recommendedName>
</protein>
<keyword evidence="1" id="KW-1133">Transmembrane helix</keyword>
<organism evidence="2 3">
    <name type="scientific">Leptospira vanthielii</name>
    <dbReference type="NCBI Taxonomy" id="293085"/>
    <lineage>
        <taxon>Bacteria</taxon>
        <taxon>Pseudomonadati</taxon>
        <taxon>Spirochaetota</taxon>
        <taxon>Spirochaetia</taxon>
        <taxon>Leptospirales</taxon>
        <taxon>Leptospiraceae</taxon>
        <taxon>Leptospira</taxon>
    </lineage>
</organism>
<name>A0ABY2NSJ0_9LEPT</name>
<reference evidence="3" key="1">
    <citation type="journal article" date="2019" name="PLoS Negl. Trop. Dis.">
        <title>Revisiting the worldwide diversity of Leptospira species in the environment.</title>
        <authorList>
            <person name="Vincent A.T."/>
            <person name="Schiettekatte O."/>
            <person name="Bourhy P."/>
            <person name="Veyrier F.J."/>
            <person name="Picardeau M."/>
        </authorList>
    </citation>
    <scope>NUCLEOTIDE SEQUENCE [LARGE SCALE GENOMIC DNA]</scope>
    <source>
        <strain evidence="3">201601955</strain>
    </source>
</reference>
<feature type="transmembrane region" description="Helical" evidence="1">
    <location>
        <begin position="196"/>
        <end position="221"/>
    </location>
</feature>
<feature type="transmembrane region" description="Helical" evidence="1">
    <location>
        <begin position="7"/>
        <end position="26"/>
    </location>
</feature>
<keyword evidence="1" id="KW-0812">Transmembrane</keyword>
<feature type="transmembrane region" description="Helical" evidence="1">
    <location>
        <begin position="158"/>
        <end position="176"/>
    </location>
</feature>
<keyword evidence="1" id="KW-0472">Membrane</keyword>
<dbReference type="Pfam" id="PF26314">
    <property type="entry name" value="MptA_B_family"/>
    <property type="match status" value="1"/>
</dbReference>
<evidence type="ECO:0008006" key="4">
    <source>
        <dbReference type="Google" id="ProtNLM"/>
    </source>
</evidence>
<feature type="transmembrane region" description="Helical" evidence="1">
    <location>
        <begin position="60"/>
        <end position="81"/>
    </location>
</feature>